<dbReference type="InterPro" id="IPR013424">
    <property type="entry name" value="Ice-binding_C"/>
</dbReference>
<organism evidence="2 3">
    <name type="scientific">Marinobacter persicus</name>
    <dbReference type="NCBI Taxonomy" id="930118"/>
    <lineage>
        <taxon>Bacteria</taxon>
        <taxon>Pseudomonadati</taxon>
        <taxon>Pseudomonadota</taxon>
        <taxon>Gammaproteobacteria</taxon>
        <taxon>Pseudomonadales</taxon>
        <taxon>Marinobacteraceae</taxon>
        <taxon>Marinobacter</taxon>
    </lineage>
</organism>
<keyword evidence="3" id="KW-1185">Reference proteome</keyword>
<dbReference type="AlphaFoldDB" id="A0A1I3P1A7"/>
<dbReference type="NCBIfam" id="NF033657">
    <property type="entry name" value="choice_anch_F"/>
    <property type="match status" value="1"/>
</dbReference>
<name>A0A1I3P1A7_9GAMM</name>
<keyword evidence="1" id="KW-0812">Transmembrane</keyword>
<evidence type="ECO:0000313" key="2">
    <source>
        <dbReference type="EMBL" id="SFJ15348.1"/>
    </source>
</evidence>
<sequence>MAAGDATCNGPFQSGKRFKLDQTSAGAIDLVFDLSGEPFAEGNDGLYRVFQKYGNATDSLLSGFTMSLGFGIGDAFTQSTTGDGLGFVDFGEDPGNNEFSSLFAQGLFGTDERRDRLTGYFSPDRSGFALDLVSEDFFQTTGLFGGEYGYEGLFGDWMSYSMAPDGYFLDDDGDPLTDAILMAHFDASSGQWIMNRGIDAAGEIVSLAFGNDGTRYESIADVEAAIQSQASAGGLSLAVCADIPVPGVPCLAGVDVIEDLGKFNVTSFIDAFSFDYTDQSSFTLRISALAAALPVPEPGVFVLLLIALAGLVGRRVRGNWYPRQDS</sequence>
<gene>
    <name evidence="2" type="ORF">SAMN05216429_10154</name>
</gene>
<dbReference type="EMBL" id="FOSC01000001">
    <property type="protein sequence ID" value="SFJ15348.1"/>
    <property type="molecule type" value="Genomic_DNA"/>
</dbReference>
<feature type="transmembrane region" description="Helical" evidence="1">
    <location>
        <begin position="288"/>
        <end position="313"/>
    </location>
</feature>
<dbReference type="NCBIfam" id="TIGR02595">
    <property type="entry name" value="PEP_CTERM"/>
    <property type="match status" value="1"/>
</dbReference>
<keyword evidence="1" id="KW-0472">Membrane</keyword>
<dbReference type="Proteomes" id="UP000199445">
    <property type="component" value="Unassembled WGS sequence"/>
</dbReference>
<evidence type="ECO:0000256" key="1">
    <source>
        <dbReference type="SAM" id="Phobius"/>
    </source>
</evidence>
<evidence type="ECO:0000313" key="3">
    <source>
        <dbReference type="Proteomes" id="UP000199445"/>
    </source>
</evidence>
<keyword evidence="1" id="KW-1133">Transmembrane helix</keyword>
<protein>
    <submittedName>
        <fullName evidence="2">PEP-CTERM protein-sorting domain-containing protein</fullName>
    </submittedName>
</protein>
<reference evidence="2 3" key="1">
    <citation type="submission" date="2016-10" db="EMBL/GenBank/DDBJ databases">
        <authorList>
            <person name="de Groot N.N."/>
        </authorList>
    </citation>
    <scope>NUCLEOTIDE SEQUENCE [LARGE SCALE GENOMIC DNA]</scope>
    <source>
        <strain evidence="2 3">IBRC-M 10445</strain>
    </source>
</reference>
<proteinExistence type="predicted"/>
<accession>A0A1I3P1A7</accession>